<dbReference type="AlphaFoldDB" id="A0A3P7MQZ1"/>
<evidence type="ECO:0000313" key="1">
    <source>
        <dbReference type="EMBL" id="VDN32104.1"/>
    </source>
</evidence>
<evidence type="ECO:0000313" key="2">
    <source>
        <dbReference type="Proteomes" id="UP000281553"/>
    </source>
</evidence>
<proteinExistence type="predicted"/>
<dbReference type="Proteomes" id="UP000281553">
    <property type="component" value="Unassembled WGS sequence"/>
</dbReference>
<reference evidence="1 2" key="1">
    <citation type="submission" date="2018-11" db="EMBL/GenBank/DDBJ databases">
        <authorList>
            <consortium name="Pathogen Informatics"/>
        </authorList>
    </citation>
    <scope>NUCLEOTIDE SEQUENCE [LARGE SCALE GENOMIC DNA]</scope>
</reference>
<organism evidence="1 2">
    <name type="scientific">Dibothriocephalus latus</name>
    <name type="common">Fish tapeworm</name>
    <name type="synonym">Diphyllobothrium latum</name>
    <dbReference type="NCBI Taxonomy" id="60516"/>
    <lineage>
        <taxon>Eukaryota</taxon>
        <taxon>Metazoa</taxon>
        <taxon>Spiralia</taxon>
        <taxon>Lophotrochozoa</taxon>
        <taxon>Platyhelminthes</taxon>
        <taxon>Cestoda</taxon>
        <taxon>Eucestoda</taxon>
        <taxon>Diphyllobothriidea</taxon>
        <taxon>Diphyllobothriidae</taxon>
        <taxon>Dibothriocephalus</taxon>
    </lineage>
</organism>
<protein>
    <submittedName>
        <fullName evidence="1">Uncharacterized protein</fullName>
    </submittedName>
</protein>
<accession>A0A3P7MQZ1</accession>
<sequence length="137" mass="16290">MFAIRWGFAHIDEKVFRKTYRAFARSHLEYAVQAWRPWFKKYYLHLERVQAGATQMIKNPGPLPYQVRLAELDLFALDDRQLHGDPIRTYRIVRDRECVLKFDGFFELARADQLLGRPFKLLRCVSSGSLQLAHTYR</sequence>
<dbReference type="EMBL" id="UYRU01081733">
    <property type="protein sequence ID" value="VDN32104.1"/>
    <property type="molecule type" value="Genomic_DNA"/>
</dbReference>
<dbReference type="OrthoDB" id="419189at2759"/>
<gene>
    <name evidence="1" type="ORF">DILT_LOCUS15904</name>
</gene>
<keyword evidence="2" id="KW-1185">Reference proteome</keyword>
<name>A0A3P7MQZ1_DIBLA</name>